<name>A0A8K1FHY2_PYTOL</name>
<dbReference type="InterPro" id="IPR033122">
    <property type="entry name" value="LETM1-like_RBD"/>
</dbReference>
<evidence type="ECO:0000256" key="7">
    <source>
        <dbReference type="PROSITE-ProRule" id="PRU01094"/>
    </source>
</evidence>
<dbReference type="GO" id="GO:0030003">
    <property type="term" value="P:intracellular monoatomic cation homeostasis"/>
    <property type="evidence" value="ECO:0007669"/>
    <property type="project" value="TreeGrafter"/>
</dbReference>
<keyword evidence="6 8" id="KW-0472">Membrane</keyword>
<dbReference type="AlphaFoldDB" id="A0A8K1FHY2"/>
<dbReference type="GO" id="GO:0005743">
    <property type="term" value="C:mitochondrial inner membrane"/>
    <property type="evidence" value="ECO:0007669"/>
    <property type="project" value="UniProtKB-SubCell"/>
</dbReference>
<evidence type="ECO:0000256" key="1">
    <source>
        <dbReference type="ARBA" id="ARBA00004434"/>
    </source>
</evidence>
<proteinExistence type="predicted"/>
<dbReference type="InterPro" id="IPR044202">
    <property type="entry name" value="LETM1/MDM38-like"/>
</dbReference>
<evidence type="ECO:0000256" key="4">
    <source>
        <dbReference type="ARBA" id="ARBA00022989"/>
    </source>
</evidence>
<evidence type="ECO:0000313" key="11">
    <source>
        <dbReference type="Proteomes" id="UP000794436"/>
    </source>
</evidence>
<evidence type="ECO:0000256" key="5">
    <source>
        <dbReference type="ARBA" id="ARBA00023128"/>
    </source>
</evidence>
<keyword evidence="5 7" id="KW-0496">Mitochondrion</keyword>
<dbReference type="PANTHER" id="PTHR14009">
    <property type="entry name" value="LEUCINE ZIPPER-EF-HAND CONTAINING TRANSMEMBRANE PROTEIN"/>
    <property type="match status" value="1"/>
</dbReference>
<comment type="caution">
    <text evidence="10">The sequence shown here is derived from an EMBL/GenBank/DDBJ whole genome shotgun (WGS) entry which is preliminary data.</text>
</comment>
<dbReference type="GO" id="GO:0043022">
    <property type="term" value="F:ribosome binding"/>
    <property type="evidence" value="ECO:0007669"/>
    <property type="project" value="InterPro"/>
</dbReference>
<organism evidence="10 11">
    <name type="scientific">Pythium oligandrum</name>
    <name type="common">Mycoparasitic fungus</name>
    <dbReference type="NCBI Taxonomy" id="41045"/>
    <lineage>
        <taxon>Eukaryota</taxon>
        <taxon>Sar</taxon>
        <taxon>Stramenopiles</taxon>
        <taxon>Oomycota</taxon>
        <taxon>Peronosporomycetes</taxon>
        <taxon>Pythiales</taxon>
        <taxon>Pythiaceae</taxon>
        <taxon>Pythium</taxon>
    </lineage>
</organism>
<evidence type="ECO:0000259" key="9">
    <source>
        <dbReference type="PROSITE" id="PS51758"/>
    </source>
</evidence>
<dbReference type="EMBL" id="SPLM01000108">
    <property type="protein sequence ID" value="TMW60227.1"/>
    <property type="molecule type" value="Genomic_DNA"/>
</dbReference>
<comment type="subcellular location">
    <subcellularLocation>
        <location evidence="1">Mitochondrion inner membrane</location>
        <topology evidence="1">Single-pass membrane protein</topology>
    </subcellularLocation>
</comment>
<sequence length="343" mass="39034">MMAQYLARNVGARRVVMCSLQAPRQPVLAFALEPVSSTRSFSTGMNKDDDATHPQKELSPFQKLQKWMQPFVSGSKALYLENKQAWEIRSRLKASPETAALTRQEMMLLRQAHRDLLKSLPLLIFFAIPLVGYAAPVIGYQFPKQLLPWQFWRPDQKTQFFREDAQARANFYPELIKLLEQIDRKDDCLKEMLALHEDKREGLDPAQVSELEPFFVGPAALSALSRHHVQVLARSIALVPAFSWALQLAPRSTLENYLERRVEQLRVDDAMLLKEGIDNLSLSELEFACEERGIVEGYGDISALQAALKDWMAMYNPKNAQSFPPSLLLHAPALMKPTTRQQA</sequence>
<evidence type="ECO:0000256" key="2">
    <source>
        <dbReference type="ARBA" id="ARBA00022692"/>
    </source>
</evidence>
<keyword evidence="2 8" id="KW-0812">Transmembrane</keyword>
<keyword evidence="11" id="KW-1185">Reference proteome</keyword>
<feature type="domain" description="Letm1 RBD" evidence="9">
    <location>
        <begin position="157"/>
        <end position="343"/>
    </location>
</feature>
<reference evidence="10" key="1">
    <citation type="submission" date="2019-03" db="EMBL/GenBank/DDBJ databases">
        <title>Long read genome sequence of the mycoparasitic Pythium oligandrum ATCC 38472 isolated from sugarbeet rhizosphere.</title>
        <authorList>
            <person name="Gaulin E."/>
        </authorList>
    </citation>
    <scope>NUCLEOTIDE SEQUENCE</scope>
    <source>
        <strain evidence="10">ATCC 38472_TT</strain>
    </source>
</reference>
<keyword evidence="3" id="KW-0999">Mitochondrion inner membrane</keyword>
<keyword evidence="4 8" id="KW-1133">Transmembrane helix</keyword>
<evidence type="ECO:0000256" key="6">
    <source>
        <dbReference type="ARBA" id="ARBA00023136"/>
    </source>
</evidence>
<gene>
    <name evidence="10" type="ORF">Poli38472_000269</name>
</gene>
<dbReference type="Proteomes" id="UP000794436">
    <property type="component" value="Unassembled WGS sequence"/>
</dbReference>
<dbReference type="Pfam" id="PF07766">
    <property type="entry name" value="LETM1_RBD"/>
    <property type="match status" value="1"/>
</dbReference>
<protein>
    <recommendedName>
        <fullName evidence="9">Letm1 RBD domain-containing protein</fullName>
    </recommendedName>
</protein>
<feature type="transmembrane region" description="Helical" evidence="8">
    <location>
        <begin position="116"/>
        <end position="135"/>
    </location>
</feature>
<evidence type="ECO:0000313" key="10">
    <source>
        <dbReference type="EMBL" id="TMW60227.1"/>
    </source>
</evidence>
<dbReference type="PANTHER" id="PTHR14009:SF1">
    <property type="entry name" value="MITOCHONDRIAL PROTON_CALCIUM EXCHANGER PROTEIN"/>
    <property type="match status" value="1"/>
</dbReference>
<dbReference type="PROSITE" id="PS51758">
    <property type="entry name" value="LETM1_RBD"/>
    <property type="match status" value="1"/>
</dbReference>
<accession>A0A8K1FHY2</accession>
<evidence type="ECO:0000256" key="8">
    <source>
        <dbReference type="SAM" id="Phobius"/>
    </source>
</evidence>
<dbReference type="OrthoDB" id="73691at2759"/>
<evidence type="ECO:0000256" key="3">
    <source>
        <dbReference type="ARBA" id="ARBA00022792"/>
    </source>
</evidence>